<dbReference type="Proteomes" id="UP000481643">
    <property type="component" value="Unassembled WGS sequence"/>
</dbReference>
<comment type="caution">
    <text evidence="2">The sequence shown here is derived from an EMBL/GenBank/DDBJ whole genome shotgun (WGS) entry which is preliminary data.</text>
</comment>
<keyword evidence="1" id="KW-0732">Signal</keyword>
<feature type="signal peptide" evidence="1">
    <location>
        <begin position="1"/>
        <end position="22"/>
    </location>
</feature>
<proteinExistence type="predicted"/>
<reference evidence="2 3" key="1">
    <citation type="submission" date="2019-09" db="EMBL/GenBank/DDBJ databases">
        <title>Taxonomic organization of the family Brucellaceae based on a phylogenomic approach.</title>
        <authorList>
            <person name="Leclercq S."/>
            <person name="Cloeckaert A."/>
            <person name="Zygmunt M.S."/>
        </authorList>
    </citation>
    <scope>NUCLEOTIDE SEQUENCE [LARGE SCALE GENOMIC DNA]</scope>
    <source>
        <strain evidence="2 3">WS1830</strain>
    </source>
</reference>
<accession>A0A6L3Y9U6</accession>
<dbReference type="EMBL" id="WBVX01000029">
    <property type="protein sequence ID" value="KAB2680043.1"/>
    <property type="molecule type" value="Genomic_DNA"/>
</dbReference>
<organism evidence="2 3">
    <name type="scientific">Brucella tritici</name>
    <dbReference type="NCBI Taxonomy" id="94626"/>
    <lineage>
        <taxon>Bacteria</taxon>
        <taxon>Pseudomonadati</taxon>
        <taxon>Pseudomonadota</taxon>
        <taxon>Alphaproteobacteria</taxon>
        <taxon>Hyphomicrobiales</taxon>
        <taxon>Brucellaceae</taxon>
        <taxon>Brucella/Ochrobactrum group</taxon>
        <taxon>Brucella</taxon>
    </lineage>
</organism>
<name>A0A6L3Y9U6_9HYPH</name>
<gene>
    <name evidence="2" type="ORF">F9L08_21840</name>
</gene>
<feature type="chain" id="PRO_5026907796" evidence="1">
    <location>
        <begin position="23"/>
        <end position="137"/>
    </location>
</feature>
<evidence type="ECO:0000313" key="2">
    <source>
        <dbReference type="EMBL" id="KAB2680043.1"/>
    </source>
</evidence>
<dbReference type="AlphaFoldDB" id="A0A6L3Y9U6"/>
<evidence type="ECO:0000313" key="3">
    <source>
        <dbReference type="Proteomes" id="UP000481643"/>
    </source>
</evidence>
<dbReference type="RefSeq" id="WP_151652948.1">
    <property type="nucleotide sequence ID" value="NZ_WBVX01000029.1"/>
</dbReference>
<evidence type="ECO:0000256" key="1">
    <source>
        <dbReference type="SAM" id="SignalP"/>
    </source>
</evidence>
<sequence length="137" mass="14355">MITKFTMVAASALLATASYATAGTSPDGFDGKGQVGIQSDEFRNAAANSYKLKHCADVDANSLKAEIEADIFDASSKTGIDAAKLLVLVDARAKNIDASFTNAGADVSWICDTASVDEFRSFSTFTWSQIPADAASK</sequence>
<protein>
    <submittedName>
        <fullName evidence="2">Uncharacterized protein</fullName>
    </submittedName>
</protein>